<evidence type="ECO:0000256" key="3">
    <source>
        <dbReference type="ARBA" id="ARBA00010040"/>
    </source>
</evidence>
<comment type="similarity">
    <text evidence="3">Belongs to the peptidase S9C family.</text>
</comment>
<dbReference type="InterPro" id="IPR029058">
    <property type="entry name" value="AB_hydrolase_fold"/>
</dbReference>
<dbReference type="PANTHER" id="PTHR42776:SF4">
    <property type="entry name" value="ACYLAMINO-ACID-RELEASING ENZYME"/>
    <property type="match status" value="1"/>
</dbReference>
<dbReference type="AlphaFoldDB" id="A0A6G1SAH6"/>
<feature type="domain" description="Acylamino-acid-releasing enzyme N-terminal" evidence="10">
    <location>
        <begin position="134"/>
        <end position="302"/>
    </location>
</feature>
<dbReference type="PROSITE" id="PS00708">
    <property type="entry name" value="PRO_ENDOPEP_SER"/>
    <property type="match status" value="1"/>
</dbReference>
<evidence type="ECO:0000256" key="5">
    <source>
        <dbReference type="ARBA" id="ARBA00012917"/>
    </source>
</evidence>
<reference evidence="11" key="1">
    <citation type="submission" date="2018-10" db="EMBL/GenBank/DDBJ databases">
        <title>Transcriptome assembly of Aceria tosichella (Wheat curl mite) Type 2.</title>
        <authorList>
            <person name="Scully E.D."/>
            <person name="Geib S.M."/>
            <person name="Palmer N.A."/>
            <person name="Gupta A.K."/>
            <person name="Sarath G."/>
            <person name="Tatineni S."/>
        </authorList>
    </citation>
    <scope>NUCLEOTIDE SEQUENCE</scope>
    <source>
        <strain evidence="11">LincolnNE</strain>
    </source>
</reference>
<evidence type="ECO:0000256" key="2">
    <source>
        <dbReference type="ARBA" id="ARBA00004496"/>
    </source>
</evidence>
<evidence type="ECO:0000256" key="7">
    <source>
        <dbReference type="ARBA" id="ARBA00022801"/>
    </source>
</evidence>
<dbReference type="InterPro" id="IPR045550">
    <property type="entry name" value="AARE_N"/>
</dbReference>
<evidence type="ECO:0000256" key="6">
    <source>
        <dbReference type="ARBA" id="ARBA00022490"/>
    </source>
</evidence>
<dbReference type="GO" id="GO:0008242">
    <property type="term" value="F:omega peptidase activity"/>
    <property type="evidence" value="ECO:0007669"/>
    <property type="project" value="UniProtKB-EC"/>
</dbReference>
<protein>
    <recommendedName>
        <fullName evidence="5">acylaminoacyl-peptidase</fullName>
        <ecNumber evidence="5">3.4.19.1</ecNumber>
    </recommendedName>
</protein>
<dbReference type="SUPFAM" id="SSF50993">
    <property type="entry name" value="Peptidase/esterase 'gauge' domain"/>
    <property type="match status" value="1"/>
</dbReference>
<evidence type="ECO:0000259" key="10">
    <source>
        <dbReference type="Pfam" id="PF19283"/>
    </source>
</evidence>
<dbReference type="GO" id="GO:0005737">
    <property type="term" value="C:cytoplasm"/>
    <property type="evidence" value="ECO:0007669"/>
    <property type="project" value="UniProtKB-SubCell"/>
</dbReference>
<keyword evidence="7" id="KW-0378">Hydrolase</keyword>
<dbReference type="InterPro" id="IPR001375">
    <property type="entry name" value="Peptidase_S9_cat"/>
</dbReference>
<evidence type="ECO:0000256" key="4">
    <source>
        <dbReference type="ARBA" id="ARBA00011881"/>
    </source>
</evidence>
<sequence length="756" mass="84668">MSKMTQFVTGDGRLLNVKEIADIYRNCVNLATPSSGKVQRLDDHNFSLTCRFSTTDCDTLESVKTSKNYSLKTTTRNNSKAERCIESVRCISDPQVVGETATVTSNNGRYLARLRGSTPSSSSSSPGGGGGGDKKQVLEIWNRSRLLKSFDLSEVDAHGPINTDPVFGSMSWYPFGEQDKLIYVCQKKRPKYQSFFKQTMPKTNDDKSEANDGPSKGKQLNLGDDNTREEDWGECLDGIEHTLVAVLDVGNNFKLTTVEVSGHSLAGVKWLNGMRSISVAYPEEPRRLGIIYCNNRPSHLVVHDWSQSPAVELFTMKSDTHCYHTARVDHSGQRFIYLMNPFYGPHVHSVRMHIHDLNTNQDQELVDKCTNEADMFVFDLLDNCFTSDGNHILFVKSDHLYNHLCLFDLKESKITKVKFPTTGLNLLDFKHDVILATGSEVNTTPTLYVAVLSPVNPGELVAWHQIEDCIHLDEIECKTYTIPTPDSPSFVSAILVSPCVDLLRKNFTGESGDHEKRVDNQLDLPTVVIVHGGPHHAFGVAYMPHLVFYSRLGLRSLLINYRGSTGVSEEYVKGLCGKVGELDVNDCLHAIRHFVSHKQINPNKLIIQGGSHGGFLSCHLSCQDEFKFTSAIIRNPVVDISTMHTTSDIPDWCYTEALGHSGFDFSWMPGSEELARMYKCSPISRFKEANVPTLMMLGTKDRRVKMFQGERWIELLEARGVKTQCKVYNDKHDLGRVEVSTDSSMSAALWILSNLK</sequence>
<feature type="region of interest" description="Disordered" evidence="8">
    <location>
        <begin position="198"/>
        <end position="227"/>
    </location>
</feature>
<name>A0A6G1SAH6_9ACAR</name>
<proteinExistence type="inferred from homology"/>
<evidence type="ECO:0000259" key="9">
    <source>
        <dbReference type="Pfam" id="PF00326"/>
    </source>
</evidence>
<feature type="region of interest" description="Disordered" evidence="8">
    <location>
        <begin position="114"/>
        <end position="135"/>
    </location>
</feature>
<dbReference type="GO" id="GO:0004252">
    <property type="term" value="F:serine-type endopeptidase activity"/>
    <property type="evidence" value="ECO:0007669"/>
    <property type="project" value="InterPro"/>
</dbReference>
<evidence type="ECO:0000256" key="1">
    <source>
        <dbReference type="ARBA" id="ARBA00000721"/>
    </source>
</evidence>
<comment type="catalytic activity">
    <reaction evidence="1">
        <text>Cleavage of an N-acetyl or N-formyl amino acid from the N-terminus of a polypeptide.</text>
        <dbReference type="EC" id="3.4.19.1"/>
    </reaction>
</comment>
<gene>
    <name evidence="11" type="primary">Apeh</name>
    <name evidence="11" type="ORF">g.6401</name>
</gene>
<evidence type="ECO:0000256" key="8">
    <source>
        <dbReference type="SAM" id="MobiDB-lite"/>
    </source>
</evidence>
<accession>A0A6G1SAH6</accession>
<comment type="subcellular location">
    <subcellularLocation>
        <location evidence="2">Cytoplasm</location>
    </subcellularLocation>
</comment>
<evidence type="ECO:0000313" key="11">
    <source>
        <dbReference type="EMBL" id="MDE47504.1"/>
    </source>
</evidence>
<feature type="compositionally biased region" description="Low complexity" evidence="8">
    <location>
        <begin position="116"/>
        <end position="125"/>
    </location>
</feature>
<dbReference type="EMBL" id="GGYP01002733">
    <property type="protein sequence ID" value="MDE47504.1"/>
    <property type="molecule type" value="Transcribed_RNA"/>
</dbReference>
<dbReference type="SUPFAM" id="SSF53474">
    <property type="entry name" value="alpha/beta-Hydrolases"/>
    <property type="match status" value="1"/>
</dbReference>
<dbReference type="Pfam" id="PF19283">
    <property type="entry name" value="APEH_N"/>
    <property type="match status" value="1"/>
</dbReference>
<dbReference type="InterPro" id="IPR002471">
    <property type="entry name" value="Pept_S9_AS"/>
</dbReference>
<dbReference type="Gene3D" id="3.40.50.1820">
    <property type="entry name" value="alpha/beta hydrolase"/>
    <property type="match status" value="1"/>
</dbReference>
<organism evidence="11">
    <name type="scientific">Aceria tosichella</name>
    <name type="common">wheat curl mite</name>
    <dbReference type="NCBI Taxonomy" id="561515"/>
    <lineage>
        <taxon>Eukaryota</taxon>
        <taxon>Metazoa</taxon>
        <taxon>Ecdysozoa</taxon>
        <taxon>Arthropoda</taxon>
        <taxon>Chelicerata</taxon>
        <taxon>Arachnida</taxon>
        <taxon>Acari</taxon>
        <taxon>Acariformes</taxon>
        <taxon>Trombidiformes</taxon>
        <taxon>Prostigmata</taxon>
        <taxon>Eupodina</taxon>
        <taxon>Eriophyoidea</taxon>
        <taxon>Eriophyidae</taxon>
        <taxon>Eriophyinae</taxon>
        <taxon>Aceriini</taxon>
        <taxon>Aceria</taxon>
    </lineage>
</organism>
<dbReference type="Pfam" id="PF00326">
    <property type="entry name" value="Peptidase_S9"/>
    <property type="match status" value="1"/>
</dbReference>
<keyword evidence="6" id="KW-0963">Cytoplasm</keyword>
<dbReference type="EC" id="3.4.19.1" evidence="5"/>
<dbReference type="GO" id="GO:0006508">
    <property type="term" value="P:proteolysis"/>
    <property type="evidence" value="ECO:0007669"/>
    <property type="project" value="InterPro"/>
</dbReference>
<dbReference type="PANTHER" id="PTHR42776">
    <property type="entry name" value="SERINE PEPTIDASE S9 FAMILY MEMBER"/>
    <property type="match status" value="1"/>
</dbReference>
<feature type="domain" description="Peptidase S9 prolyl oligopeptidase catalytic" evidence="9">
    <location>
        <begin position="547"/>
        <end position="740"/>
    </location>
</feature>
<comment type="subunit">
    <text evidence="4">Homotetramer.</text>
</comment>